<name>A0A7V0LU51_UNCW3</name>
<dbReference type="InterPro" id="IPR007197">
    <property type="entry name" value="rSAM"/>
</dbReference>
<dbReference type="Gene3D" id="3.20.20.70">
    <property type="entry name" value="Aldolase class I"/>
    <property type="match status" value="1"/>
</dbReference>
<dbReference type="InterPro" id="IPR058240">
    <property type="entry name" value="rSAM_sf"/>
</dbReference>
<dbReference type="SFLD" id="SFLDF00570">
    <property type="entry name" value="tungsten_cofactor_oxidoreducas"/>
    <property type="match status" value="1"/>
</dbReference>
<reference evidence="8" key="1">
    <citation type="journal article" date="2020" name="mSystems">
        <title>Genome- and Community-Level Interaction Insights into Carbon Utilization and Element Cycling Functions of Hydrothermarchaeota in Hydrothermal Sediment.</title>
        <authorList>
            <person name="Zhou Z."/>
            <person name="Liu Y."/>
            <person name="Xu W."/>
            <person name="Pan J."/>
            <person name="Luo Z.H."/>
            <person name="Li M."/>
        </authorList>
    </citation>
    <scope>NUCLEOTIDE SEQUENCE [LARGE SCALE GENOMIC DNA]</scope>
    <source>
        <strain evidence="8">HyVt-28</strain>
    </source>
</reference>
<dbReference type="InterPro" id="IPR027604">
    <property type="entry name" value="W_rSAM_matur"/>
</dbReference>
<keyword evidence="6" id="KW-0411">Iron-sulfur</keyword>
<keyword evidence="5" id="KW-0408">Iron</keyword>
<dbReference type="InterPro" id="IPR050377">
    <property type="entry name" value="Radical_SAM_PqqE_MftC-like"/>
</dbReference>
<evidence type="ECO:0000256" key="3">
    <source>
        <dbReference type="ARBA" id="ARBA00022691"/>
    </source>
</evidence>
<dbReference type="PROSITE" id="PS51918">
    <property type="entry name" value="RADICAL_SAM"/>
    <property type="match status" value="1"/>
</dbReference>
<evidence type="ECO:0000256" key="4">
    <source>
        <dbReference type="ARBA" id="ARBA00022723"/>
    </source>
</evidence>
<dbReference type="Pfam" id="PF04055">
    <property type="entry name" value="Radical_SAM"/>
    <property type="match status" value="1"/>
</dbReference>
<dbReference type="SFLD" id="SFLDS00029">
    <property type="entry name" value="Radical_SAM"/>
    <property type="match status" value="1"/>
</dbReference>
<dbReference type="InterPro" id="IPR013785">
    <property type="entry name" value="Aldolase_TIM"/>
</dbReference>
<dbReference type="AlphaFoldDB" id="A0A7V0LU51"/>
<dbReference type="PIRSF" id="PIRSF037420">
    <property type="entry name" value="PQQ_syn_pqqE"/>
    <property type="match status" value="1"/>
</dbReference>
<dbReference type="CDD" id="cd21121">
    <property type="entry name" value="SPASM_Cmo-like"/>
    <property type="match status" value="1"/>
</dbReference>
<accession>A0A7V0LU51</accession>
<keyword evidence="4" id="KW-0479">Metal-binding</keyword>
<dbReference type="SUPFAM" id="SSF102114">
    <property type="entry name" value="Radical SAM enzymes"/>
    <property type="match status" value="1"/>
</dbReference>
<dbReference type="Pfam" id="PF13186">
    <property type="entry name" value="SPASM"/>
    <property type="match status" value="1"/>
</dbReference>
<dbReference type="InterPro" id="IPR023885">
    <property type="entry name" value="4Fe4S-binding_SPASM_dom"/>
</dbReference>
<evidence type="ECO:0000259" key="7">
    <source>
        <dbReference type="PROSITE" id="PS51918"/>
    </source>
</evidence>
<evidence type="ECO:0000256" key="6">
    <source>
        <dbReference type="ARBA" id="ARBA00023014"/>
    </source>
</evidence>
<keyword evidence="2" id="KW-0004">4Fe-4S</keyword>
<dbReference type="PANTHER" id="PTHR11228:SF34">
    <property type="entry name" value="TUNGSTEN-CONTAINING ALDEHYDE FERREDOXIN OXIDOREDUCTASE COFACTOR MODIFYING PROTEIN"/>
    <property type="match status" value="1"/>
</dbReference>
<dbReference type="NCBIfam" id="TIGR04317">
    <property type="entry name" value="W_rSAM_matur"/>
    <property type="match status" value="1"/>
</dbReference>
<organism evidence="8">
    <name type="scientific">candidate division WOR-3 bacterium</name>
    <dbReference type="NCBI Taxonomy" id="2052148"/>
    <lineage>
        <taxon>Bacteria</taxon>
        <taxon>Bacteria division WOR-3</taxon>
    </lineage>
</organism>
<protein>
    <submittedName>
        <fullName evidence="8">Tungsten cofactor oxidoreductase radical SAM maturase</fullName>
    </submittedName>
</protein>
<comment type="caution">
    <text evidence="8">The sequence shown here is derived from an EMBL/GenBank/DDBJ whole genome shotgun (WGS) entry which is preliminary data.</text>
</comment>
<dbReference type="SFLD" id="SFLDG01387">
    <property type="entry name" value="BtrN-like_SPASM_domain_contain"/>
    <property type="match status" value="1"/>
</dbReference>
<dbReference type="GO" id="GO:0046872">
    <property type="term" value="F:metal ion binding"/>
    <property type="evidence" value="ECO:0007669"/>
    <property type="project" value="UniProtKB-KW"/>
</dbReference>
<evidence type="ECO:0000256" key="1">
    <source>
        <dbReference type="ARBA" id="ARBA00001966"/>
    </source>
</evidence>
<keyword evidence="3" id="KW-0949">S-adenosyl-L-methionine</keyword>
<dbReference type="SFLD" id="SFLDG01067">
    <property type="entry name" value="SPASM/twitch_domain_containing"/>
    <property type="match status" value="1"/>
</dbReference>
<dbReference type="InterPro" id="IPR017200">
    <property type="entry name" value="PqqE-like"/>
</dbReference>
<dbReference type="PANTHER" id="PTHR11228">
    <property type="entry name" value="RADICAL SAM DOMAIN PROTEIN"/>
    <property type="match status" value="1"/>
</dbReference>
<evidence type="ECO:0000256" key="2">
    <source>
        <dbReference type="ARBA" id="ARBA00022485"/>
    </source>
</evidence>
<dbReference type="SMART" id="SM00729">
    <property type="entry name" value="Elp3"/>
    <property type="match status" value="1"/>
</dbReference>
<dbReference type="CDD" id="cd01335">
    <property type="entry name" value="Radical_SAM"/>
    <property type="match status" value="1"/>
</dbReference>
<gene>
    <name evidence="8" type="ORF">ENH14_01945</name>
</gene>
<feature type="domain" description="Radical SAM core" evidence="7">
    <location>
        <begin position="16"/>
        <end position="242"/>
    </location>
</feature>
<proteinExistence type="predicted"/>
<comment type="cofactor">
    <cofactor evidence="1">
        <name>[4Fe-4S] cluster</name>
        <dbReference type="ChEBI" id="CHEBI:49883"/>
    </cofactor>
</comment>
<sequence length="357" mass="41752">MYRFNSIDYDILMHPKLDLKKLYVELTSLCNYSCKLCFRQSFTEPLGHMSRDLFKKLLKDIDDLPEIEWVVIGGIGEPLFHPDFRYFVTEVKKKNLKISISTNGSLINDEMINFLIDIGVERVIFSLETGDIGHKWNRKIIHTLGELIRKRNLKKSGKPVLGIEFVLTKQNVKDLPKIIDLCREKEVDNIILTNLLPVHDKLVGFSLYENPDEHIHYVKEFVKNTTIRFNLQIPEFTLLTERHCQFVEKNAAVIRWDGEIAPCYRFLHDSIEIVYGRKKVIFHKSFGNILEKSLKSIWISKEYAFFRFKVKNALFPSCTDCKFRDGCHFAMTTEEDCWGNSPSCADCLWWRGIIVCP</sequence>
<dbReference type="InterPro" id="IPR034391">
    <property type="entry name" value="AdoMet-like_SPASM_containing"/>
</dbReference>
<dbReference type="EMBL" id="DRDR01000084">
    <property type="protein sequence ID" value="HDL60197.1"/>
    <property type="molecule type" value="Genomic_DNA"/>
</dbReference>
<dbReference type="GO" id="GO:0003824">
    <property type="term" value="F:catalytic activity"/>
    <property type="evidence" value="ECO:0007669"/>
    <property type="project" value="InterPro"/>
</dbReference>
<dbReference type="Proteomes" id="UP000886381">
    <property type="component" value="Unassembled WGS sequence"/>
</dbReference>
<dbReference type="GO" id="GO:0051539">
    <property type="term" value="F:4 iron, 4 sulfur cluster binding"/>
    <property type="evidence" value="ECO:0007669"/>
    <property type="project" value="UniProtKB-KW"/>
</dbReference>
<evidence type="ECO:0000313" key="8">
    <source>
        <dbReference type="EMBL" id="HDL60197.1"/>
    </source>
</evidence>
<dbReference type="InterPro" id="IPR006638">
    <property type="entry name" value="Elp3/MiaA/NifB-like_rSAM"/>
</dbReference>
<evidence type="ECO:0000256" key="5">
    <source>
        <dbReference type="ARBA" id="ARBA00023004"/>
    </source>
</evidence>